<feature type="transmembrane region" description="Helical" evidence="2">
    <location>
        <begin position="38"/>
        <end position="60"/>
    </location>
</feature>
<evidence type="ECO:0000256" key="1">
    <source>
        <dbReference type="SAM" id="MobiDB-lite"/>
    </source>
</evidence>
<feature type="transmembrane region" description="Helical" evidence="2">
    <location>
        <begin position="66"/>
        <end position="88"/>
    </location>
</feature>
<proteinExistence type="predicted"/>
<keyword evidence="2" id="KW-0812">Transmembrane</keyword>
<accession>A0A4R6BXZ2</accession>
<feature type="region of interest" description="Disordered" evidence="1">
    <location>
        <begin position="92"/>
        <end position="125"/>
    </location>
</feature>
<protein>
    <recommendedName>
        <fullName evidence="5">Permease</fullName>
    </recommendedName>
</protein>
<comment type="caution">
    <text evidence="3">The sequence shown here is derived from an EMBL/GenBank/DDBJ whole genome shotgun (WGS) entry which is preliminary data.</text>
</comment>
<evidence type="ECO:0000313" key="4">
    <source>
        <dbReference type="Proteomes" id="UP000294802"/>
    </source>
</evidence>
<organism evidence="3 4">
    <name type="scientific">Macrococcus lamae</name>
    <dbReference type="NCBI Taxonomy" id="198484"/>
    <lineage>
        <taxon>Bacteria</taxon>
        <taxon>Bacillati</taxon>
        <taxon>Bacillota</taxon>
        <taxon>Bacilli</taxon>
        <taxon>Bacillales</taxon>
        <taxon>Staphylococcaceae</taxon>
        <taxon>Macrococcus</taxon>
    </lineage>
</organism>
<name>A0A4R6BXZ2_9STAP</name>
<evidence type="ECO:0008006" key="5">
    <source>
        <dbReference type="Google" id="ProtNLM"/>
    </source>
</evidence>
<keyword evidence="4" id="KW-1185">Reference proteome</keyword>
<dbReference type="RefSeq" id="WP_133442900.1">
    <property type="nucleotide sequence ID" value="NZ_SCWB01000001.1"/>
</dbReference>
<keyword evidence="2" id="KW-1133">Transmembrane helix</keyword>
<dbReference type="OrthoDB" id="2390434at2"/>
<feature type="transmembrane region" description="Helical" evidence="2">
    <location>
        <begin position="12"/>
        <end position="31"/>
    </location>
</feature>
<dbReference type="AlphaFoldDB" id="A0A4R6BXZ2"/>
<evidence type="ECO:0000256" key="2">
    <source>
        <dbReference type="SAM" id="Phobius"/>
    </source>
</evidence>
<sequence length="125" mass="14653">MMFILGDISYTQIPNFLLISIIGMLILSLIFGLFMNKFILAPVLTFLISAVCAFILPNFFDIKYPALLGYAVFLTVISLILSAIFWYVTKDSRDRKNRERRANNERQEFEDRQNRERFNDSNDVR</sequence>
<reference evidence="3 4" key="1">
    <citation type="submission" date="2019-01" db="EMBL/GenBank/DDBJ databases">
        <title>Draft genome sequences of the type strains of six Macrococcus species.</title>
        <authorList>
            <person name="Mazhar S."/>
            <person name="Altermann E."/>
            <person name="Hill C."/>
            <person name="Mcauliffe O."/>
        </authorList>
    </citation>
    <scope>NUCLEOTIDE SEQUENCE [LARGE SCALE GENOMIC DNA]</scope>
    <source>
        <strain evidence="3 4">CCM4815</strain>
    </source>
</reference>
<evidence type="ECO:0000313" key="3">
    <source>
        <dbReference type="EMBL" id="TDM13295.1"/>
    </source>
</evidence>
<gene>
    <name evidence="3" type="ORF">ERX29_01460</name>
</gene>
<keyword evidence="2" id="KW-0472">Membrane</keyword>
<dbReference type="EMBL" id="SCWB01000001">
    <property type="protein sequence ID" value="TDM13295.1"/>
    <property type="molecule type" value="Genomic_DNA"/>
</dbReference>
<dbReference type="Proteomes" id="UP000294802">
    <property type="component" value="Unassembled WGS sequence"/>
</dbReference>